<comment type="similarity">
    <text evidence="3 10">Belongs to the PEPCase type 1 family.</text>
</comment>
<organism evidence="13 14">
    <name type="scientific">Candidatus Thiopontia autotrophica</name>
    <dbReference type="NCBI Taxonomy" id="2841688"/>
    <lineage>
        <taxon>Bacteria</taxon>
        <taxon>Pseudomonadati</taxon>
        <taxon>Pseudomonadota</taxon>
        <taxon>Gammaproteobacteria</taxon>
        <taxon>Candidatus Thiopontia</taxon>
    </lineage>
</organism>
<evidence type="ECO:0000313" key="14">
    <source>
        <dbReference type="Proteomes" id="UP000654401"/>
    </source>
</evidence>
<accession>A0A8J6P7F4</accession>
<evidence type="ECO:0000256" key="8">
    <source>
        <dbReference type="ARBA" id="ARBA00023300"/>
    </source>
</evidence>
<protein>
    <recommendedName>
        <fullName evidence="5 10">Phosphoenolpyruvate carboxylase</fullName>
        <shortName evidence="10">PEPC</shortName>
        <shortName evidence="10">PEPCase</shortName>
        <ecNumber evidence="4 10">4.1.1.31</ecNumber>
    </recommendedName>
</protein>
<keyword evidence="7 10" id="KW-0456">Lyase</keyword>
<comment type="catalytic activity">
    <reaction evidence="9 10">
        <text>oxaloacetate + phosphate = phosphoenolpyruvate + hydrogencarbonate</text>
        <dbReference type="Rhea" id="RHEA:28370"/>
        <dbReference type="ChEBI" id="CHEBI:16452"/>
        <dbReference type="ChEBI" id="CHEBI:17544"/>
        <dbReference type="ChEBI" id="CHEBI:43474"/>
        <dbReference type="ChEBI" id="CHEBI:58702"/>
        <dbReference type="EC" id="4.1.1.31"/>
    </reaction>
</comment>
<evidence type="ECO:0000256" key="12">
    <source>
        <dbReference type="PROSITE-ProRule" id="PRU10112"/>
    </source>
</evidence>
<gene>
    <name evidence="10 13" type="primary">ppc</name>
    <name evidence="13" type="ORF">H8D24_02605</name>
</gene>
<sequence length="937" mass="108413">MKKLTQPRDQILRSRVKLLGTLLGNVLKNQAGEDIFDAVETLRKGFIALRKKENSRKRARLMQLIEQLDPDQLTHVIRAFSIYFSLINQTEEEFQHLQRRKQLLTDKQLWRGSFDATLHSFVDDGIDKEDLQSLLNSLAYMPVMTAHPTEARRRTIMEGLRRVFEYEEKLDDPRLSRSEKDEIIRDLEGQIQILWNTDEIRTRKPTVEDEINQGLYYYQKSLFKSVPRLYRNLERHIRKIYLDGAPTMEGVEVPSFLRFGSWIGGDRDGNPYVTPQTTETAVRIYAKTILEEYIGRVDSLIHVLTHSSKLSDLPQPFIDQVSRDEKFCQSIDCGQIERFDNEPYRRRLFVIQHRLSLNLEILNRRIFGNNVDNRIPGYDSIDEFRQDLGLIYDALVHQGDLRTARGDLQDLIRLVETFGFHLLHLDIRQESTRHTDAIADMLTSNETGIDYNSLDESERIELLAKAIEQDRPFTLQKNLLQTETLETLEIFDVIYRMREELGDESFGHYVISMTHEASHLLEVLLLARQAGLVGRDIGGRFCHLQVTPLFETIDDLDRLKPVLSRLFKNQTYRELLTLSGNLQEVMLGYSDSSKDGGIASSSWHLYKAQQQVVKLTKQYKIECRLFHGRGGTIGRGGGPTHDAILSQPAGTVHGQIKFTEQGEVLYYKYANEETALYELTMGVTGLMKATTCIIRKSESEHPEHRKVMERLSKLGEKSYRNLIDDTPGLLDYFYEATPVMEIGLLNLGSRPSHRSKGNRSKSSIRAIPWVFGWAQSRHTLPAWYGIGSALEKWRDNKPERLKQLRQMARQWPYFSALLGNTQMALFKGDMDIAEEYSMLAEDKESAQKIFSMIRDEHAKTCQQLLEITEQESMLEDIPSLALSLMRRNPYLDPLNHIQIILHQRFISSPDIEREDDQWMQPLLRTINAISNGMRNTG</sequence>
<comment type="function">
    <text evidence="2 10">Forms oxaloacetate, a four-carbon dicarboxylic acid source for the tricarboxylic acid cycle.</text>
</comment>
<dbReference type="SUPFAM" id="SSF51621">
    <property type="entry name" value="Phosphoenolpyruvate/pyruvate domain"/>
    <property type="match status" value="1"/>
</dbReference>
<evidence type="ECO:0000256" key="9">
    <source>
        <dbReference type="ARBA" id="ARBA00048995"/>
    </source>
</evidence>
<reference evidence="13 14" key="1">
    <citation type="submission" date="2020-08" db="EMBL/GenBank/DDBJ databases">
        <title>Bridging the membrane lipid divide: bacteria of the FCB group superphylum have the potential to synthesize archaeal ether lipids.</title>
        <authorList>
            <person name="Villanueva L."/>
            <person name="Von Meijenfeldt F.A.B."/>
            <person name="Westbye A.B."/>
            <person name="Yadav S."/>
            <person name="Hopmans E.C."/>
            <person name="Dutilh B.E."/>
            <person name="Sinninghe Damste J.S."/>
        </authorList>
    </citation>
    <scope>NUCLEOTIDE SEQUENCE [LARGE SCALE GENOMIC DNA]</scope>
    <source>
        <strain evidence="13">NIOZ-UU100</strain>
    </source>
</reference>
<dbReference type="InterPro" id="IPR033129">
    <property type="entry name" value="PEPCASE_His_AS"/>
</dbReference>
<dbReference type="InterPro" id="IPR021135">
    <property type="entry name" value="PEP_COase"/>
</dbReference>
<comment type="cofactor">
    <cofactor evidence="1 10">
        <name>Mg(2+)</name>
        <dbReference type="ChEBI" id="CHEBI:18420"/>
    </cofactor>
</comment>
<keyword evidence="8 10" id="KW-0120">Carbon dioxide fixation</keyword>
<dbReference type="PROSITE" id="PS00781">
    <property type="entry name" value="PEPCASE_1"/>
    <property type="match status" value="1"/>
</dbReference>
<evidence type="ECO:0000256" key="7">
    <source>
        <dbReference type="ARBA" id="ARBA00023239"/>
    </source>
</evidence>
<dbReference type="GO" id="GO:0000287">
    <property type="term" value="F:magnesium ion binding"/>
    <property type="evidence" value="ECO:0007669"/>
    <property type="project" value="UniProtKB-UniRule"/>
</dbReference>
<dbReference type="Gene3D" id="1.20.1440.90">
    <property type="entry name" value="Phosphoenolpyruvate/pyruvate domain"/>
    <property type="match status" value="1"/>
</dbReference>
<dbReference type="GO" id="GO:0015977">
    <property type="term" value="P:carbon fixation"/>
    <property type="evidence" value="ECO:0007669"/>
    <property type="project" value="UniProtKB-UniRule"/>
</dbReference>
<proteinExistence type="inferred from homology"/>
<evidence type="ECO:0000256" key="11">
    <source>
        <dbReference type="PROSITE-ProRule" id="PRU10111"/>
    </source>
</evidence>
<dbReference type="GO" id="GO:0006107">
    <property type="term" value="P:oxaloacetate metabolic process"/>
    <property type="evidence" value="ECO:0007669"/>
    <property type="project" value="UniProtKB-UniRule"/>
</dbReference>
<dbReference type="GO" id="GO:0005829">
    <property type="term" value="C:cytosol"/>
    <property type="evidence" value="ECO:0007669"/>
    <property type="project" value="TreeGrafter"/>
</dbReference>
<evidence type="ECO:0000256" key="5">
    <source>
        <dbReference type="ARBA" id="ARBA00022419"/>
    </source>
</evidence>
<evidence type="ECO:0000256" key="4">
    <source>
        <dbReference type="ARBA" id="ARBA00012305"/>
    </source>
</evidence>
<dbReference type="PRINTS" id="PR00150">
    <property type="entry name" value="PEPCARBXLASE"/>
</dbReference>
<evidence type="ECO:0000256" key="2">
    <source>
        <dbReference type="ARBA" id="ARBA00003670"/>
    </source>
</evidence>
<dbReference type="GO" id="GO:0006099">
    <property type="term" value="P:tricarboxylic acid cycle"/>
    <property type="evidence" value="ECO:0007669"/>
    <property type="project" value="InterPro"/>
</dbReference>
<comment type="caution">
    <text evidence="13">The sequence shown here is derived from an EMBL/GenBank/DDBJ whole genome shotgun (WGS) entry which is preliminary data.</text>
</comment>
<dbReference type="EC" id="4.1.1.31" evidence="4 10"/>
<dbReference type="PANTHER" id="PTHR30523">
    <property type="entry name" value="PHOSPHOENOLPYRUVATE CARBOXYLASE"/>
    <property type="match status" value="1"/>
</dbReference>
<dbReference type="Proteomes" id="UP000654401">
    <property type="component" value="Unassembled WGS sequence"/>
</dbReference>
<feature type="active site" evidence="10 12">
    <location>
        <position position="594"/>
    </location>
</feature>
<dbReference type="EMBL" id="JACNFK010000020">
    <property type="protein sequence ID" value="MBC8519282.1"/>
    <property type="molecule type" value="Genomic_DNA"/>
</dbReference>
<dbReference type="AlphaFoldDB" id="A0A8J6P7F4"/>
<evidence type="ECO:0000256" key="6">
    <source>
        <dbReference type="ARBA" id="ARBA00022842"/>
    </source>
</evidence>
<evidence type="ECO:0000256" key="1">
    <source>
        <dbReference type="ARBA" id="ARBA00001946"/>
    </source>
</evidence>
<dbReference type="InterPro" id="IPR018129">
    <property type="entry name" value="PEP_COase_Lys_AS"/>
</dbReference>
<evidence type="ECO:0000256" key="3">
    <source>
        <dbReference type="ARBA" id="ARBA00008346"/>
    </source>
</evidence>
<name>A0A8J6P7F4_9GAMM</name>
<dbReference type="GO" id="GO:0008964">
    <property type="term" value="F:phosphoenolpyruvate carboxylase activity"/>
    <property type="evidence" value="ECO:0007669"/>
    <property type="project" value="UniProtKB-UniRule"/>
</dbReference>
<dbReference type="PANTHER" id="PTHR30523:SF46">
    <property type="entry name" value="PHOSPHOENOLPYRUVATE CARBOXYLASE"/>
    <property type="match status" value="1"/>
</dbReference>
<dbReference type="InterPro" id="IPR022805">
    <property type="entry name" value="PEP_COase_bac/pln-type"/>
</dbReference>
<evidence type="ECO:0000256" key="10">
    <source>
        <dbReference type="HAMAP-Rule" id="MF_00595"/>
    </source>
</evidence>
<feature type="active site" evidence="10 11">
    <location>
        <position position="147"/>
    </location>
</feature>
<evidence type="ECO:0000313" key="13">
    <source>
        <dbReference type="EMBL" id="MBC8519282.1"/>
    </source>
</evidence>
<dbReference type="HAMAP" id="MF_00595">
    <property type="entry name" value="PEPcase_type1"/>
    <property type="match status" value="1"/>
</dbReference>
<dbReference type="InterPro" id="IPR015813">
    <property type="entry name" value="Pyrv/PenolPyrv_kinase-like_dom"/>
</dbReference>
<dbReference type="NCBIfam" id="NF000584">
    <property type="entry name" value="PRK00009.1"/>
    <property type="match status" value="1"/>
</dbReference>
<dbReference type="PROSITE" id="PS00393">
    <property type="entry name" value="PEPCASE_2"/>
    <property type="match status" value="1"/>
</dbReference>
<keyword evidence="6 10" id="KW-0460">Magnesium</keyword>
<comment type="subunit">
    <text evidence="10">Homotetramer.</text>
</comment>
<dbReference type="Pfam" id="PF00311">
    <property type="entry name" value="PEPcase"/>
    <property type="match status" value="1"/>
</dbReference>